<reference evidence="3" key="1">
    <citation type="journal article" date="2017" name="Mycologia">
        <title>Fusarium algeriense, sp. nov., a novel toxigenic crown rot pathogen of durum wheat from Algeria is nested in the Fusarium burgessii species complex.</title>
        <authorList>
            <person name="Laraba I."/>
            <person name="Keddad A."/>
            <person name="Boureghda H."/>
            <person name="Abdallah N."/>
            <person name="Vaughan M.M."/>
            <person name="Proctor R.H."/>
            <person name="Busman M."/>
            <person name="O'Donnell K."/>
        </authorList>
    </citation>
    <scope>NUCLEOTIDE SEQUENCE</scope>
    <source>
        <strain evidence="3">NRRL 25174</strain>
    </source>
</reference>
<evidence type="ECO:0000313" key="3">
    <source>
        <dbReference type="EMBL" id="KAF4335601.1"/>
    </source>
</evidence>
<evidence type="ECO:0000313" key="4">
    <source>
        <dbReference type="Proteomes" id="UP000730481"/>
    </source>
</evidence>
<dbReference type="OrthoDB" id="5082913at2759"/>
<evidence type="ECO:0000256" key="1">
    <source>
        <dbReference type="SAM" id="Coils"/>
    </source>
</evidence>
<reference evidence="3" key="2">
    <citation type="submission" date="2020-02" db="EMBL/GenBank/DDBJ databases">
        <title>Identification and distribution of gene clusters putatively required for synthesis of sphingolipid metabolism inhibitors in phylogenetically diverse species of the filamentous fungus Fusarium.</title>
        <authorList>
            <person name="Kim H.-S."/>
            <person name="Busman M."/>
            <person name="Brown D.W."/>
            <person name="Divon H."/>
            <person name="Uhlig S."/>
            <person name="Proctor R.H."/>
        </authorList>
    </citation>
    <scope>NUCLEOTIDE SEQUENCE</scope>
    <source>
        <strain evidence="3">NRRL 25174</strain>
    </source>
</reference>
<keyword evidence="1" id="KW-0175">Coiled coil</keyword>
<sequence>MAGRDDRIGRGPVDYRDQATDRYQNPPTELFPGRNSSRRDESSHLKNANHDRGRGGGRGGGTPHGQYSKRFTNASDRGYLPSVLDLLGDAAYYRMQQNQADNKLRKTKTDLRRSTTKAPEFASVDEMQNQAIKKCEEEKNGYKQKLKEMHPTLHDAFGSLVEQYVEEQLSMGPNAHQRTTSPQAEVQDSPVDLDSLSIELQKPTTAWVETYVQTELDKFRVFFSNSRDPDNKEIQKLLDNFEDEKKKNQLLETKVKESRQQNQLLEAKLNKLEQKLDSVNTTIEGWLSTVIEEEISKKLLILDNNQKKDQTPKIDTITQLQKSTESHTQQLADHRRQLVDLKREPAVAKTSEAVASFTTEEYTRLKETVEMQGRKIHFLHDQFDLGGMQKLQQDAESLADKLTRDIKSARSLHKENSVLVEQQGKKQKSLENDILSLQSTSQSQGAKQDSLENDISSLRSTCKSHELKQKSLEKDISLLRSTSQNQGEKQRTMDSVVSGLNSVVERHSQNGESLAEEIASLRSSVELRLGSQDKQLSALTPLKSQSKEQEKKINVLQQTVDALQTSTADWSLQNFKSLEARVQEFPPSGEIKHLLVEFPSLLDAKHLIAEYPPPGDIKRMLEKMPPPEEIKHLLDEYPPPADIQRLLEEIPPSKELNQLVKDVPKLRESMSEVSARSSLPSTPTITSASMAKEVKQIFEPKIQKTEELLKAFCKRMILTCCGKLEKDLEQVSIGTSKSEEAVRALDAHFTSLKQNVDENKKEFDAHAKTLQRSVDDNKKELSKRIVSLDERHNETRVELNDMHNDLVSCLEKQTTELKSAKAMVAVMYQDIEKVSKDSKTGVDDVQFQLVQLTDWTKNFSTKGWYETVAQQITAHVPGQFVAQVDGLATRISHLEARVNDSSEVSNKRRKAANGSPVVVNCIH</sequence>
<protein>
    <submittedName>
        <fullName evidence="3">Uncharacterized protein</fullName>
    </submittedName>
</protein>
<feature type="compositionally biased region" description="Basic and acidic residues" evidence="2">
    <location>
        <begin position="37"/>
        <end position="54"/>
    </location>
</feature>
<keyword evidence="4" id="KW-1185">Reference proteome</keyword>
<feature type="coiled-coil region" evidence="1">
    <location>
        <begin position="317"/>
        <end position="344"/>
    </location>
</feature>
<feature type="region of interest" description="Disordered" evidence="2">
    <location>
        <begin position="1"/>
        <end position="73"/>
    </location>
</feature>
<name>A0A9P5ABA6_9HYPO</name>
<proteinExistence type="predicted"/>
<organism evidence="3 4">
    <name type="scientific">Fusarium beomiforme</name>
    <dbReference type="NCBI Taxonomy" id="44412"/>
    <lineage>
        <taxon>Eukaryota</taxon>
        <taxon>Fungi</taxon>
        <taxon>Dikarya</taxon>
        <taxon>Ascomycota</taxon>
        <taxon>Pezizomycotina</taxon>
        <taxon>Sordariomycetes</taxon>
        <taxon>Hypocreomycetidae</taxon>
        <taxon>Hypocreales</taxon>
        <taxon>Nectriaceae</taxon>
        <taxon>Fusarium</taxon>
        <taxon>Fusarium burgessii species complex</taxon>
    </lineage>
</organism>
<comment type="caution">
    <text evidence="3">The sequence shown here is derived from an EMBL/GenBank/DDBJ whole genome shotgun (WGS) entry which is preliminary data.</text>
</comment>
<feature type="region of interest" description="Disordered" evidence="2">
    <location>
        <begin position="170"/>
        <end position="190"/>
    </location>
</feature>
<evidence type="ECO:0000256" key="2">
    <source>
        <dbReference type="SAM" id="MobiDB-lite"/>
    </source>
</evidence>
<gene>
    <name evidence="3" type="ORF">FBEOM_10546</name>
</gene>
<accession>A0A9P5ABA6</accession>
<feature type="coiled-coil region" evidence="1">
    <location>
        <begin position="231"/>
        <end position="289"/>
    </location>
</feature>
<feature type="compositionally biased region" description="Polar residues" evidence="2">
    <location>
        <begin position="176"/>
        <end position="186"/>
    </location>
</feature>
<dbReference type="EMBL" id="PVQB02000547">
    <property type="protein sequence ID" value="KAF4335601.1"/>
    <property type="molecule type" value="Genomic_DNA"/>
</dbReference>
<dbReference type="Proteomes" id="UP000730481">
    <property type="component" value="Unassembled WGS sequence"/>
</dbReference>
<feature type="compositionally biased region" description="Basic and acidic residues" evidence="2">
    <location>
        <begin position="1"/>
        <end position="20"/>
    </location>
</feature>
<dbReference type="AlphaFoldDB" id="A0A9P5ABA6"/>